<accession>A0A7H1VP77</accession>
<name>A0A7H1VP77_9FIRM</name>
<feature type="transmembrane region" description="Helical" evidence="2">
    <location>
        <begin position="7"/>
        <end position="29"/>
    </location>
</feature>
<keyword evidence="2" id="KW-0472">Membrane</keyword>
<dbReference type="Proteomes" id="UP000306409">
    <property type="component" value="Chromosome"/>
</dbReference>
<dbReference type="OrthoDB" id="1738847at2"/>
<keyword evidence="2" id="KW-0812">Transmembrane</keyword>
<gene>
    <name evidence="3" type="ORF">EHE19_001135</name>
</gene>
<organism evidence="3 4">
    <name type="scientific">Ruminiclostridium herbifermentans</name>
    <dbReference type="NCBI Taxonomy" id="2488810"/>
    <lineage>
        <taxon>Bacteria</taxon>
        <taxon>Bacillati</taxon>
        <taxon>Bacillota</taxon>
        <taxon>Clostridia</taxon>
        <taxon>Eubacteriales</taxon>
        <taxon>Oscillospiraceae</taxon>
        <taxon>Ruminiclostridium</taxon>
    </lineage>
</organism>
<keyword evidence="2" id="KW-1133">Transmembrane helix</keyword>
<sequence length="241" mass="28249">MDKNMKKLIIVIVFIFLIAILISFNYLLWDREKQQESFQNMKQSNNLTIETLSEKMNNLDRLNRELTTKLETITNDNETIRKHSSMLNNENAELKKEIQLRNDLIITLKKNIDVTSMNNVIKKWTDSLNSKSYENAQAFISKNSVDRTLVGDINSLKEMYQKEFKEIKLESSEPYIDLKDDEDIMKIKLKVVFEVIKPASAPNDEEVEGSIFKSGSNEKFITMEFNSYTNEWMLLELKNEP</sequence>
<dbReference type="RefSeq" id="WP_137697254.1">
    <property type="nucleotide sequence ID" value="NZ_CP061336.1"/>
</dbReference>
<evidence type="ECO:0000256" key="1">
    <source>
        <dbReference type="SAM" id="Coils"/>
    </source>
</evidence>
<dbReference type="EMBL" id="CP061336">
    <property type="protein sequence ID" value="QNU67189.1"/>
    <property type="molecule type" value="Genomic_DNA"/>
</dbReference>
<feature type="coiled-coil region" evidence="1">
    <location>
        <begin position="45"/>
        <end position="97"/>
    </location>
</feature>
<evidence type="ECO:0000313" key="4">
    <source>
        <dbReference type="Proteomes" id="UP000306409"/>
    </source>
</evidence>
<dbReference type="KEGG" id="rher:EHE19_001135"/>
<protein>
    <submittedName>
        <fullName evidence="3">Uncharacterized protein</fullName>
    </submittedName>
</protein>
<proteinExistence type="predicted"/>
<dbReference type="AlphaFoldDB" id="A0A7H1VP77"/>
<keyword evidence="1" id="KW-0175">Coiled coil</keyword>
<keyword evidence="4" id="KW-1185">Reference proteome</keyword>
<evidence type="ECO:0000313" key="3">
    <source>
        <dbReference type="EMBL" id="QNU67189.1"/>
    </source>
</evidence>
<reference evidence="3 4" key="1">
    <citation type="submission" date="2020-09" db="EMBL/GenBank/DDBJ databases">
        <title>Characterization and genome sequencing of Ruminiclostridium sp. nov. MA18.</title>
        <authorList>
            <person name="Rettenmaier R."/>
            <person name="Kowollik M.-L."/>
            <person name="Liebl W."/>
            <person name="Zverlov V."/>
        </authorList>
    </citation>
    <scope>NUCLEOTIDE SEQUENCE [LARGE SCALE GENOMIC DNA]</scope>
    <source>
        <strain evidence="3 4">MA18</strain>
    </source>
</reference>
<evidence type="ECO:0000256" key="2">
    <source>
        <dbReference type="SAM" id="Phobius"/>
    </source>
</evidence>